<name>A0ABY7QS09_9FIRM</name>
<dbReference type="RefSeq" id="WP_271191114.1">
    <property type="nucleotide sequence ID" value="NZ_CP115667.1"/>
</dbReference>
<gene>
    <name evidence="2" type="ORF">O6R05_06180</name>
</gene>
<sequence>MAQSITNELGNVIVENSVIANIAGISAMESYGIVGMASTNAADGLLEILRFDNLSKGIKVNTEEGRLTISLHVVLEYGVRISTVGNNIMDRVKFNVENLTGLTVDFIEVLVEGIRTE</sequence>
<protein>
    <submittedName>
        <fullName evidence="2">Asp23/Gls24 family envelope stress response protein</fullName>
    </submittedName>
</protein>
<evidence type="ECO:0000313" key="3">
    <source>
        <dbReference type="Proteomes" id="UP001210339"/>
    </source>
</evidence>
<dbReference type="PANTHER" id="PTHR34297">
    <property type="entry name" value="HYPOTHETICAL CYTOSOLIC PROTEIN-RELATED"/>
    <property type="match status" value="1"/>
</dbReference>
<evidence type="ECO:0000313" key="2">
    <source>
        <dbReference type="EMBL" id="WBW49582.1"/>
    </source>
</evidence>
<evidence type="ECO:0000256" key="1">
    <source>
        <dbReference type="ARBA" id="ARBA00005721"/>
    </source>
</evidence>
<dbReference type="Pfam" id="PF03780">
    <property type="entry name" value="Asp23"/>
    <property type="match status" value="1"/>
</dbReference>
<dbReference type="Proteomes" id="UP001210339">
    <property type="component" value="Chromosome"/>
</dbReference>
<dbReference type="InterPro" id="IPR005531">
    <property type="entry name" value="Asp23"/>
</dbReference>
<accession>A0ABY7QS09</accession>
<comment type="similarity">
    <text evidence="1">Belongs to the asp23 family.</text>
</comment>
<keyword evidence="3" id="KW-1185">Reference proteome</keyword>
<organism evidence="2 3">
    <name type="scientific">Peptoniphilus equinus</name>
    <dbReference type="NCBI Taxonomy" id="3016343"/>
    <lineage>
        <taxon>Bacteria</taxon>
        <taxon>Bacillati</taxon>
        <taxon>Bacillota</taxon>
        <taxon>Tissierellia</taxon>
        <taxon>Tissierellales</taxon>
        <taxon>Peptoniphilaceae</taxon>
        <taxon>Peptoniphilus</taxon>
    </lineage>
</organism>
<dbReference type="EMBL" id="CP115667">
    <property type="protein sequence ID" value="WBW49582.1"/>
    <property type="molecule type" value="Genomic_DNA"/>
</dbReference>
<dbReference type="PANTHER" id="PTHR34297:SF2">
    <property type="entry name" value="ASP23_GLS24 FAMILY ENVELOPE STRESS RESPONSE PROTEIN"/>
    <property type="match status" value="1"/>
</dbReference>
<reference evidence="2 3" key="1">
    <citation type="submission" date="2023-01" db="EMBL/GenBank/DDBJ databases">
        <authorList>
            <person name="Lee S.H."/>
            <person name="Jung H.S."/>
            <person name="Yun J.U."/>
        </authorList>
    </citation>
    <scope>NUCLEOTIDE SEQUENCE [LARGE SCALE GENOMIC DNA]</scope>
    <source>
        <strain evidence="2 3">CBA3646</strain>
    </source>
</reference>
<proteinExistence type="inferred from homology"/>